<evidence type="ECO:0000313" key="3">
    <source>
        <dbReference type="EMBL" id="VTZ66407.1"/>
    </source>
</evidence>
<sequence>MKGTPMLILLFLIGLLGITQSYNIRHNESGDMLKQKYKNYRKGSNSINSNNSSTNEEKFSFDFIDNGFYGQYHPMNFMESSAFLDNMMHDKEDATYSNSRSYKITGTVKGIIDGYPVAVALGAQYSNNFDYLQIEKLTINNPHFTFNAKRGQYYIRIYGASYMTPSSIKISVPCNKCKYMNSSYSDEITITPYESDPSTFIYEWELQSSSPIPMEHINTIHNDDADWSHDHDLSNEIKLDGSGSSALLKTFYGIELFGFWGSEFSDRLLQILSRFPDCIKIDPYESNPQNVQRKPQKWILSPGDLGAFDMNVEVYDNGDNNAYSKMVRVASNAFGYSKKVVQTSEKNGRFFSRRLEKVIIRAILADNYNLFTRYFEEKHGVMLLDPIADMHIIESVTGYSYDNYQAWYQNVEEIVELATSWDELPQGFQKVPGLKYLSRRKNGTTHPVYPTAPAVAFPAGPNANGLLEFMELAFVNYRDISHLVIHEIGHFIYTNTLSDELKESWINLGQWYSEPLSPSLWATRDETSFVSAYAHDKTPSEDFSESIASFVLNSKLLNSRSNSKYEWIKKNLFNGGFYLTTGTHKFEVINLGNDVFYYPGKVKKLHVEVLGNSAETKLVKIDINLMSIRGQNVGCAKYAYARFFSEQGTYRDVHFFAKPGDDNVARDCTHHLYTEFSVNATESKGKWVAESISFTGENNIERYAGLGSFLCYAYINNENEDVESPIPLLNSARIYPYDGQNGEDSLLRLNILVLDNSMLSIHGGTYASFASYDNESYSFGKYTVMAYDPEYDVSKLNNDYFVNNIYTSGFRQVDINACSAYTTMDLTNLKCYQVINPVPIPQYCIGSRYYFRQFSVEDEGRNKKILNVSTNDFFGDLKQSGIRDSKGPVVNNVNIQSRQANPHHDGETEVTLDFHIYDELAGVYNAHVFLRDPHGGVHYFEVPRTLLPRGGEARDVRHVIILPKGSMAGTWILDKIKTSDICKNETTNTYSYSVFVDNS</sequence>
<dbReference type="RefSeq" id="XP_743821.2">
    <property type="nucleotide sequence ID" value="XM_738728.2"/>
</dbReference>
<evidence type="ECO:0000313" key="5">
    <source>
        <dbReference type="Proteomes" id="UP000507163"/>
    </source>
</evidence>
<dbReference type="Proteomes" id="UP000507163">
    <property type="component" value="Chromosome 10"/>
</dbReference>
<keyword evidence="4" id="KW-1185">Reference proteome</keyword>
<evidence type="ECO:0000313" key="4">
    <source>
        <dbReference type="Proteomes" id="UP000071118"/>
    </source>
</evidence>
<dbReference type="GeneID" id="3496929"/>
<reference evidence="3" key="2">
    <citation type="submission" date="2014-05" db="EMBL/GenBank/DDBJ databases">
        <authorList>
            <person name="Aslett M.A."/>
            <person name="De Silva N."/>
        </authorList>
    </citation>
    <scope>NUCLEOTIDE SEQUENCE</scope>
    <source>
        <strain evidence="3">AS</strain>
    </source>
</reference>
<dbReference type="EMBL" id="LT608176">
    <property type="protein sequence ID" value="SCM01869.1"/>
    <property type="molecule type" value="Genomic_DNA"/>
</dbReference>
<reference evidence="3" key="3">
    <citation type="submission" date="2019-05" db="EMBL/GenBank/DDBJ databases">
        <authorList>
            <consortium name="Pathogen Informatics"/>
        </authorList>
    </citation>
    <scope>NUCLEOTIDE SEQUENCE</scope>
    <source>
        <strain evidence="2 5">AJ</strain>
        <strain evidence="3">AS</strain>
    </source>
</reference>
<keyword evidence="1" id="KW-0732">Signal</keyword>
<feature type="signal peptide" evidence="1">
    <location>
        <begin position="1"/>
        <end position="21"/>
    </location>
</feature>
<dbReference type="EMBL" id="LK022887">
    <property type="protein sequence ID" value="VTZ66407.1"/>
    <property type="molecule type" value="Genomic_DNA"/>
</dbReference>
<accession>A0A077YHE2</accession>
<proteinExistence type="predicted"/>
<evidence type="ECO:0000313" key="2">
    <source>
        <dbReference type="EMBL" id="SCM01869.1"/>
    </source>
</evidence>
<feature type="chain" id="PRO_5014217081" evidence="1">
    <location>
        <begin position="22"/>
        <end position="999"/>
    </location>
</feature>
<dbReference type="AlphaFoldDB" id="A0A077YHE2"/>
<evidence type="ECO:0000256" key="1">
    <source>
        <dbReference type="SAM" id="SignalP"/>
    </source>
</evidence>
<protein>
    <submittedName>
        <fullName evidence="3">Sporozoite invasion-associated protein 1, putative</fullName>
    </submittedName>
</protein>
<dbReference type="Proteomes" id="UP000071118">
    <property type="component" value="Chromosome 10"/>
</dbReference>
<dbReference type="KEGG" id="pcb:PCHAS_1007100"/>
<reference evidence="3 4" key="1">
    <citation type="journal article" date="2014" name="BMC Biol.">
        <title>A comprehensive evaluation of rodent malaria parasite genomes and gene expression.</title>
        <authorList>
            <person name="Otto T.D."/>
            <person name="Bohme U."/>
            <person name="Jackson A.P."/>
            <person name="Hunt M."/>
            <person name="Franke-Fayard B."/>
            <person name="Hoeijmakers W.A."/>
            <person name="Religa A.A."/>
            <person name="Robertson L."/>
            <person name="Sanders M."/>
            <person name="Ogun S.A."/>
            <person name="Cunningham D."/>
            <person name="Erhart A."/>
            <person name="Billker O."/>
            <person name="Khan S.M."/>
            <person name="Stunnenberg H.G."/>
            <person name="Langhorne J."/>
            <person name="Holder A.A."/>
            <person name="Waters A.P."/>
            <person name="Newbold C.I."/>
            <person name="Pain A."/>
            <person name="Berriman M."/>
            <person name="Janse C.J."/>
        </authorList>
    </citation>
    <scope>NUCLEOTIDE SEQUENCE [LARGE SCALE GENOMIC DNA]</scope>
    <source>
        <strain evidence="3 4">AS</strain>
    </source>
</reference>
<gene>
    <name evidence="2" type="primary">SIAP1</name>
    <name evidence="2" type="ORF">PCHAJ_000224500</name>
    <name evidence="3" type="ORF">PCHAS_1007100</name>
</gene>
<name>A0A077YHE2_PLACU</name>
<dbReference type="OrthoDB" id="360533at2759"/>
<dbReference type="VEuPathDB" id="PlasmoDB:PCHAS_1007100"/>
<organism evidence="3 4">
    <name type="scientific">Plasmodium chabaudi chabaudi</name>
    <dbReference type="NCBI Taxonomy" id="31271"/>
    <lineage>
        <taxon>Eukaryota</taxon>
        <taxon>Sar</taxon>
        <taxon>Alveolata</taxon>
        <taxon>Apicomplexa</taxon>
        <taxon>Aconoidasida</taxon>
        <taxon>Haemosporida</taxon>
        <taxon>Plasmodiidae</taxon>
        <taxon>Plasmodium</taxon>
        <taxon>Plasmodium (Vinckeia)</taxon>
    </lineage>
</organism>